<evidence type="ECO:0000256" key="1">
    <source>
        <dbReference type="SAM" id="MobiDB-lite"/>
    </source>
</evidence>
<reference evidence="2" key="2">
    <citation type="submission" date="2022-01" db="EMBL/GenBank/DDBJ databases">
        <authorList>
            <person name="Yamashiro T."/>
            <person name="Shiraishi A."/>
            <person name="Satake H."/>
            <person name="Nakayama K."/>
        </authorList>
    </citation>
    <scope>NUCLEOTIDE SEQUENCE</scope>
</reference>
<dbReference type="PANTHER" id="PTHR10492:SF57">
    <property type="entry name" value="ATP-DEPENDENT DNA HELICASE"/>
    <property type="match status" value="1"/>
</dbReference>
<organism evidence="2 3">
    <name type="scientific">Tanacetum coccineum</name>
    <dbReference type="NCBI Taxonomy" id="301880"/>
    <lineage>
        <taxon>Eukaryota</taxon>
        <taxon>Viridiplantae</taxon>
        <taxon>Streptophyta</taxon>
        <taxon>Embryophyta</taxon>
        <taxon>Tracheophyta</taxon>
        <taxon>Spermatophyta</taxon>
        <taxon>Magnoliopsida</taxon>
        <taxon>eudicotyledons</taxon>
        <taxon>Gunneridae</taxon>
        <taxon>Pentapetalae</taxon>
        <taxon>asterids</taxon>
        <taxon>campanulids</taxon>
        <taxon>Asterales</taxon>
        <taxon>Asteraceae</taxon>
        <taxon>Asteroideae</taxon>
        <taxon>Anthemideae</taxon>
        <taxon>Anthemidinae</taxon>
        <taxon>Tanacetum</taxon>
    </lineage>
</organism>
<name>A0ABQ5EJE1_9ASTR</name>
<keyword evidence="3" id="KW-1185">Reference proteome</keyword>
<feature type="region of interest" description="Disordered" evidence="1">
    <location>
        <begin position="97"/>
        <end position="119"/>
    </location>
</feature>
<dbReference type="Proteomes" id="UP001151760">
    <property type="component" value="Unassembled WGS sequence"/>
</dbReference>
<gene>
    <name evidence="2" type="ORF">Tco_0977099</name>
</gene>
<feature type="compositionally biased region" description="Polar residues" evidence="1">
    <location>
        <begin position="97"/>
        <end position="117"/>
    </location>
</feature>
<evidence type="ECO:0000313" key="2">
    <source>
        <dbReference type="EMBL" id="GJT50942.1"/>
    </source>
</evidence>
<dbReference type="EMBL" id="BQNB010016364">
    <property type="protein sequence ID" value="GJT50942.1"/>
    <property type="molecule type" value="Genomic_DNA"/>
</dbReference>
<evidence type="ECO:0000313" key="3">
    <source>
        <dbReference type="Proteomes" id="UP001151760"/>
    </source>
</evidence>
<reference evidence="2" key="1">
    <citation type="journal article" date="2022" name="Int. J. Mol. Sci.">
        <title>Draft Genome of Tanacetum Coccineum: Genomic Comparison of Closely Related Tanacetum-Family Plants.</title>
        <authorList>
            <person name="Yamashiro T."/>
            <person name="Shiraishi A."/>
            <person name="Nakayama K."/>
            <person name="Satake H."/>
        </authorList>
    </citation>
    <scope>NUCLEOTIDE SEQUENCE</scope>
</reference>
<proteinExistence type="predicted"/>
<evidence type="ECO:0008006" key="4">
    <source>
        <dbReference type="Google" id="ProtNLM"/>
    </source>
</evidence>
<dbReference type="PANTHER" id="PTHR10492">
    <property type="match status" value="1"/>
</dbReference>
<comment type="caution">
    <text evidence="2">The sequence shown here is derived from an EMBL/GenBank/DDBJ whole genome shotgun (WGS) entry which is preliminary data.</text>
</comment>
<accession>A0ABQ5EJE1</accession>
<sequence length="467" mass="52634">MDNVLEKISPSDKLDFNLTSITAGAVRGSLGNIIHPNNSSKRTRTPTQLSSLSKQTAALVGSDCGNINLTPRPKARPRITDFSTPADAVVGTVINRIPTNSNNSKRTRTPTQVSPLSKGNDIFVSESTRIKSTPLPRGRLRLTDLSTCTQFQNVTPVGSLTFKSTIDNGTVTDKQTFNKTAAKGKSIRQKHESQFISQTPVTFDLESPSTEQVRLSSHQSSLLTSDRRQELKGKMATRQFSCSVVYTIEFQKRGLPHCHILLWLETEDKITTTGKIDEYISAEIPNKDEDPELYQLVTDHMMHGPCGADNPSCPCTIEYKCTKKFPRQFNETTVIDDSGYALYKRRNDGNIIKKSGTDLHKDGKEVDKIKDFLNCRYLSSCEAACRIYGFEIHYRTPSVERLPLHLKDEQQVIFDAPKSIDYAVDKSSVNETKFESWMELNQTDTFARTLLYVEIPKFYVWNQKQRI</sequence>
<protein>
    <recommendedName>
        <fullName evidence="4">Helitron helicase-like domain-containing protein</fullName>
    </recommendedName>
</protein>